<reference evidence="1 2" key="1">
    <citation type="submission" date="2022-05" db="EMBL/GenBank/DDBJ databases">
        <title>Chromosome-level reference genomes for two strains of Caenorhabditis briggsae: an improved platform for comparative genomics.</title>
        <authorList>
            <person name="Stevens L."/>
            <person name="Andersen E.C."/>
        </authorList>
    </citation>
    <scope>NUCLEOTIDE SEQUENCE [LARGE SCALE GENOMIC DNA]</scope>
    <source>
        <strain evidence="1">QX1410_ONT</strain>
        <tissue evidence="1">Whole-organism</tissue>
    </source>
</reference>
<proteinExistence type="predicted"/>
<organism evidence="1 2">
    <name type="scientific">Caenorhabditis briggsae</name>
    <dbReference type="NCBI Taxonomy" id="6238"/>
    <lineage>
        <taxon>Eukaryota</taxon>
        <taxon>Metazoa</taxon>
        <taxon>Ecdysozoa</taxon>
        <taxon>Nematoda</taxon>
        <taxon>Chromadorea</taxon>
        <taxon>Rhabditida</taxon>
        <taxon>Rhabditina</taxon>
        <taxon>Rhabditomorpha</taxon>
        <taxon>Rhabditoidea</taxon>
        <taxon>Rhabditidae</taxon>
        <taxon>Peloderinae</taxon>
        <taxon>Caenorhabditis</taxon>
    </lineage>
</organism>
<protein>
    <submittedName>
        <fullName evidence="1">Uncharacterized protein</fullName>
    </submittedName>
</protein>
<gene>
    <name evidence="1" type="ORF">L3Y34_012954</name>
</gene>
<evidence type="ECO:0000313" key="2">
    <source>
        <dbReference type="Proteomes" id="UP000827892"/>
    </source>
</evidence>
<sequence length="123" mass="14199">MVTLLQRADLALPNYSELELEGSSYTRKPIIIRAQKKKREIYTFVFNFQRFMKKTTSASDNQNVSQFLSKAGEKRIAIEKELWAQIREEAKPAAGFLIDVSGLLFKVQEIIDPMMVLMLQNLQ</sequence>
<evidence type="ECO:0000313" key="1">
    <source>
        <dbReference type="EMBL" id="ULT83988.1"/>
    </source>
</evidence>
<dbReference type="EMBL" id="CP090896">
    <property type="protein sequence ID" value="ULT83988.1"/>
    <property type="molecule type" value="Genomic_DNA"/>
</dbReference>
<dbReference type="Proteomes" id="UP000827892">
    <property type="component" value="Chromosome X"/>
</dbReference>
<accession>A0AAE9CX30</accession>
<dbReference type="AlphaFoldDB" id="A0AAE9CX30"/>
<name>A0AAE9CX30_CAEBR</name>